<accession>A0A4Z0H2C5</accession>
<reference evidence="1 2" key="1">
    <citation type="journal article" date="2003" name="Int. J. Syst. Evol. Microbiol.">
        <title>Halobacillus salinus sp. nov., isolated from a salt lake on the coast of the East Sea in Korea.</title>
        <authorList>
            <person name="Yoon J.H."/>
            <person name="Kang K.H."/>
            <person name="Park Y.H."/>
        </authorList>
    </citation>
    <scope>NUCLEOTIDE SEQUENCE [LARGE SCALE GENOMIC DNA]</scope>
    <source>
        <strain evidence="1 2">HSL-3</strain>
    </source>
</reference>
<sequence>MERLQQRLEAAEKALNAFEKLATIKSPDDIERDAAIQRFEFSFEASWKAAKQYLYDVEGVDAGSPKAVIRSCREVKLFGDDETVLALEMVNDRNLTVHTYNEEVAIKIHKNLSRYYDLLKQWVQRMNGNVAE</sequence>
<protein>
    <submittedName>
        <fullName evidence="1">DUF86 domain-containing protein</fullName>
    </submittedName>
</protein>
<gene>
    <name evidence="1" type="ORF">E4663_00700</name>
</gene>
<dbReference type="RefSeq" id="WP_135326287.1">
    <property type="nucleotide sequence ID" value="NZ_SRJC01000001.1"/>
</dbReference>
<comment type="caution">
    <text evidence="1">The sequence shown here is derived from an EMBL/GenBank/DDBJ whole genome shotgun (WGS) entry which is preliminary data.</text>
</comment>
<dbReference type="SUPFAM" id="SSF81593">
    <property type="entry name" value="Nucleotidyltransferase substrate binding subunit/domain"/>
    <property type="match status" value="1"/>
</dbReference>
<dbReference type="EMBL" id="SRJC01000001">
    <property type="protein sequence ID" value="TGB03556.1"/>
    <property type="molecule type" value="Genomic_DNA"/>
</dbReference>
<evidence type="ECO:0000313" key="1">
    <source>
        <dbReference type="EMBL" id="TGB03556.1"/>
    </source>
</evidence>
<organism evidence="1 2">
    <name type="scientific">Halobacillus salinus</name>
    <dbReference type="NCBI Taxonomy" id="192814"/>
    <lineage>
        <taxon>Bacteria</taxon>
        <taxon>Bacillati</taxon>
        <taxon>Bacillota</taxon>
        <taxon>Bacilli</taxon>
        <taxon>Bacillales</taxon>
        <taxon>Bacillaceae</taxon>
        <taxon>Halobacillus</taxon>
    </lineage>
</organism>
<dbReference type="NCBIfam" id="TIGR01987">
    <property type="entry name" value="HI0074"/>
    <property type="match status" value="1"/>
</dbReference>
<dbReference type="Pfam" id="PF08780">
    <property type="entry name" value="NTase_sub_bind"/>
    <property type="match status" value="1"/>
</dbReference>
<evidence type="ECO:0000313" key="2">
    <source>
        <dbReference type="Proteomes" id="UP000297982"/>
    </source>
</evidence>
<keyword evidence="2" id="KW-1185">Reference proteome</keyword>
<name>A0A4Z0H2C5_9BACI</name>
<dbReference type="Gene3D" id="1.20.120.330">
    <property type="entry name" value="Nucleotidyltransferases domain 2"/>
    <property type="match status" value="1"/>
</dbReference>
<dbReference type="AlphaFoldDB" id="A0A4Z0H2C5"/>
<dbReference type="InterPro" id="IPR010235">
    <property type="entry name" value="HepT"/>
</dbReference>
<dbReference type="Proteomes" id="UP000297982">
    <property type="component" value="Unassembled WGS sequence"/>
</dbReference>
<proteinExistence type="predicted"/>